<keyword evidence="4" id="KW-1185">Reference proteome</keyword>
<protein>
    <submittedName>
        <fullName evidence="3">Serine/threonine-protein kinase-like protein CCR3</fullName>
    </submittedName>
</protein>
<dbReference type="OrthoDB" id="61110at2759"/>
<dbReference type="PROSITE" id="PS00107">
    <property type="entry name" value="PROTEIN_KINASE_ATP"/>
    <property type="match status" value="1"/>
</dbReference>
<dbReference type="PANTHER" id="PTHR46146:SF14">
    <property type="entry name" value="SERINE_THREONINE-KINASE CCR4-LIKE PROTEIN"/>
    <property type="match status" value="1"/>
</dbReference>
<dbReference type="PROSITE" id="PS50011">
    <property type="entry name" value="PROTEIN_KINASE_DOM"/>
    <property type="match status" value="1"/>
</dbReference>
<dbReference type="Gene3D" id="1.10.510.10">
    <property type="entry name" value="Transferase(Phosphotransferase) domain 1"/>
    <property type="match status" value="1"/>
</dbReference>
<dbReference type="Gene3D" id="3.30.200.20">
    <property type="entry name" value="Phosphorylase Kinase, domain 1"/>
    <property type="match status" value="1"/>
</dbReference>
<dbReference type="InterPro" id="IPR000719">
    <property type="entry name" value="Prot_kinase_dom"/>
</dbReference>
<evidence type="ECO:0000313" key="3">
    <source>
        <dbReference type="EMBL" id="KYP60214.1"/>
    </source>
</evidence>
<gene>
    <name evidence="3" type="ORF">KK1_015665</name>
</gene>
<feature type="binding site" evidence="1">
    <location>
        <position position="114"/>
    </location>
    <ligand>
        <name>ATP</name>
        <dbReference type="ChEBI" id="CHEBI:30616"/>
    </ligand>
</feature>
<dbReference type="EMBL" id="CM003612">
    <property type="protein sequence ID" value="KYP60214.1"/>
    <property type="molecule type" value="Genomic_DNA"/>
</dbReference>
<dbReference type="AlphaFoldDB" id="A0A151SZH9"/>
<accession>A0A151SZH9</accession>
<dbReference type="SUPFAM" id="SSF56112">
    <property type="entry name" value="Protein kinase-like (PK-like)"/>
    <property type="match status" value="1"/>
</dbReference>
<dbReference type="Proteomes" id="UP000075243">
    <property type="component" value="Chromosome 10"/>
</dbReference>
<dbReference type="GO" id="GO:0005524">
    <property type="term" value="F:ATP binding"/>
    <property type="evidence" value="ECO:0007669"/>
    <property type="project" value="UniProtKB-UniRule"/>
</dbReference>
<evidence type="ECO:0000259" key="2">
    <source>
        <dbReference type="PROSITE" id="PS50011"/>
    </source>
</evidence>
<organism evidence="3 4">
    <name type="scientific">Cajanus cajan</name>
    <name type="common">Pigeon pea</name>
    <name type="synonym">Cajanus indicus</name>
    <dbReference type="NCBI Taxonomy" id="3821"/>
    <lineage>
        <taxon>Eukaryota</taxon>
        <taxon>Viridiplantae</taxon>
        <taxon>Streptophyta</taxon>
        <taxon>Embryophyta</taxon>
        <taxon>Tracheophyta</taxon>
        <taxon>Spermatophyta</taxon>
        <taxon>Magnoliopsida</taxon>
        <taxon>eudicotyledons</taxon>
        <taxon>Gunneridae</taxon>
        <taxon>Pentapetalae</taxon>
        <taxon>rosids</taxon>
        <taxon>fabids</taxon>
        <taxon>Fabales</taxon>
        <taxon>Fabaceae</taxon>
        <taxon>Papilionoideae</taxon>
        <taxon>50 kb inversion clade</taxon>
        <taxon>NPAAA clade</taxon>
        <taxon>indigoferoid/millettioid clade</taxon>
        <taxon>Phaseoleae</taxon>
        <taxon>Cajanus</taxon>
    </lineage>
</organism>
<keyword evidence="1" id="KW-0547">Nucleotide-binding</keyword>
<evidence type="ECO:0000313" key="4">
    <source>
        <dbReference type="Proteomes" id="UP000075243"/>
    </source>
</evidence>
<dbReference type="PANTHER" id="PTHR46146">
    <property type="entry name" value="SERINE/THREONINE-PROTEIN KINASE-LIKE PROTEIN CCR4"/>
    <property type="match status" value="1"/>
</dbReference>
<evidence type="ECO:0000256" key="1">
    <source>
        <dbReference type="PROSITE-ProRule" id="PRU10141"/>
    </source>
</evidence>
<keyword evidence="1" id="KW-0067">ATP-binding</keyword>
<dbReference type="Gramene" id="C.cajan_15224.t">
    <property type="protein sequence ID" value="C.cajan_15224.t.cds1"/>
    <property type="gene ID" value="C.cajan_15224"/>
</dbReference>
<name>A0A151SZH9_CAJCA</name>
<dbReference type="GO" id="GO:0004672">
    <property type="term" value="F:protein kinase activity"/>
    <property type="evidence" value="ECO:0007669"/>
    <property type="project" value="InterPro"/>
</dbReference>
<sequence length="362" mass="40912">MDSDEFESFEMRVDAITSYSWRVDSMIRSETASNLGESPLPSFDSRVDRAIRSRTPSSMSNFESSPLHTFPRLFTLRELKEATNNFSVGNKIGVGSFGDVYRGKLFDGGEVAIKSDGFWSKGLNNSELASWSRLPPHKHLVGVVGLCQENGERFLVYEYMKNASLYDQLHDKHSSVFNSWKMRIKIALDASRGIQHVQNYAVPYVHRGVMKSSNILLDASWTAKVSDFRMTFMKNTTGCDECIDPEYDGVNELTEKRDVYGFGVVLLELLTGRRPKFNSHLRGETFLRMVGVAKPDILLKDLRKFWAKDWMKILDSKVGTPDVNEARALMLMANTAIDCLSRKTLTMDAIVKNLEQALAICA</sequence>
<dbReference type="InterPro" id="IPR011009">
    <property type="entry name" value="Kinase-like_dom_sf"/>
</dbReference>
<dbReference type="Pfam" id="PF07714">
    <property type="entry name" value="PK_Tyr_Ser-Thr"/>
    <property type="match status" value="1"/>
</dbReference>
<proteinExistence type="predicted"/>
<feature type="domain" description="Protein kinase" evidence="2">
    <location>
        <begin position="86"/>
        <end position="330"/>
    </location>
</feature>
<dbReference type="InterPro" id="IPR001245">
    <property type="entry name" value="Ser-Thr/Tyr_kinase_cat_dom"/>
</dbReference>
<dbReference type="InterPro" id="IPR017441">
    <property type="entry name" value="Protein_kinase_ATP_BS"/>
</dbReference>
<dbReference type="OMA" id="FAVENAW"/>
<reference evidence="3 4" key="1">
    <citation type="journal article" date="2012" name="Nat. Biotechnol.">
        <title>Draft genome sequence of pigeonpea (Cajanus cajan), an orphan legume crop of resource-poor farmers.</title>
        <authorList>
            <person name="Varshney R.K."/>
            <person name="Chen W."/>
            <person name="Li Y."/>
            <person name="Bharti A.K."/>
            <person name="Saxena R.K."/>
            <person name="Schlueter J.A."/>
            <person name="Donoghue M.T."/>
            <person name="Azam S."/>
            <person name="Fan G."/>
            <person name="Whaley A.M."/>
            <person name="Farmer A.D."/>
            <person name="Sheridan J."/>
            <person name="Iwata A."/>
            <person name="Tuteja R."/>
            <person name="Penmetsa R.V."/>
            <person name="Wu W."/>
            <person name="Upadhyaya H.D."/>
            <person name="Yang S.P."/>
            <person name="Shah T."/>
            <person name="Saxena K.B."/>
            <person name="Michael T."/>
            <person name="McCombie W.R."/>
            <person name="Yang B."/>
            <person name="Zhang G."/>
            <person name="Yang H."/>
            <person name="Wang J."/>
            <person name="Spillane C."/>
            <person name="Cook D.R."/>
            <person name="May G.D."/>
            <person name="Xu X."/>
            <person name="Jackson S.A."/>
        </authorList>
    </citation>
    <scope>NUCLEOTIDE SEQUENCE [LARGE SCALE GENOMIC DNA]</scope>
    <source>
        <strain evidence="4">cv. Asha</strain>
    </source>
</reference>